<proteinExistence type="predicted"/>
<reference evidence="1" key="1">
    <citation type="submission" date="2021-03" db="EMBL/GenBank/DDBJ databases">
        <authorList>
            <person name="Tagirdzhanova G."/>
        </authorList>
    </citation>
    <scope>NUCLEOTIDE SEQUENCE</scope>
</reference>
<keyword evidence="2" id="KW-1185">Reference proteome</keyword>
<dbReference type="AlphaFoldDB" id="A0A8H3J4Y0"/>
<name>A0A8H3J4Y0_9LECA</name>
<sequence>MTHVTSGHVGLLEQRPTSLDCKFLNEAVTTSLTRVADTSTMASIFPSLGSLPLLSRELQDQIYHDVFSKRCVAGHTAHNAVSGREQAPFIWQQLHNGIQRVPAKNVGLFDASKALRREALDAFCSGYVHKLGAPWKFVPPFRPSLSAPRGSLRAPRTGSEPNGFHRTTHRYEILHQERLHTPLGGRPVDDFYTDILRNLAGAETKRKTCLVAFQKFSRLPCL</sequence>
<evidence type="ECO:0000313" key="2">
    <source>
        <dbReference type="Proteomes" id="UP000664203"/>
    </source>
</evidence>
<evidence type="ECO:0000313" key="1">
    <source>
        <dbReference type="EMBL" id="CAF9940807.1"/>
    </source>
</evidence>
<accession>A0A8H3J4Y0</accession>
<gene>
    <name evidence="1" type="ORF">ALECFALPRED_008871</name>
</gene>
<comment type="caution">
    <text evidence="1">The sequence shown here is derived from an EMBL/GenBank/DDBJ whole genome shotgun (WGS) entry which is preliminary data.</text>
</comment>
<organism evidence="1 2">
    <name type="scientific">Alectoria fallacina</name>
    <dbReference type="NCBI Taxonomy" id="1903189"/>
    <lineage>
        <taxon>Eukaryota</taxon>
        <taxon>Fungi</taxon>
        <taxon>Dikarya</taxon>
        <taxon>Ascomycota</taxon>
        <taxon>Pezizomycotina</taxon>
        <taxon>Lecanoromycetes</taxon>
        <taxon>OSLEUM clade</taxon>
        <taxon>Lecanoromycetidae</taxon>
        <taxon>Lecanorales</taxon>
        <taxon>Lecanorineae</taxon>
        <taxon>Parmeliaceae</taxon>
        <taxon>Alectoria</taxon>
    </lineage>
</organism>
<dbReference type="EMBL" id="CAJPDR010000623">
    <property type="protein sequence ID" value="CAF9940807.1"/>
    <property type="molecule type" value="Genomic_DNA"/>
</dbReference>
<protein>
    <submittedName>
        <fullName evidence="1">Uncharacterized protein</fullName>
    </submittedName>
</protein>
<dbReference type="Proteomes" id="UP000664203">
    <property type="component" value="Unassembled WGS sequence"/>
</dbReference>